<dbReference type="EMBL" id="QHHQ01000014">
    <property type="protein sequence ID" value="RAH96309.1"/>
    <property type="molecule type" value="Genomic_DNA"/>
</dbReference>
<feature type="binding site" evidence="3">
    <location>
        <position position="64"/>
    </location>
    <ligand>
        <name>Cu cation</name>
        <dbReference type="ChEBI" id="CHEBI:23378"/>
    </ligand>
</feature>
<protein>
    <submittedName>
        <fullName evidence="5">SCO family protein</fullName>
    </submittedName>
</protein>
<keyword evidence="3" id="KW-0479">Metal-binding</keyword>
<dbReference type="CDD" id="cd02968">
    <property type="entry name" value="SCO"/>
    <property type="match status" value="1"/>
</dbReference>
<feature type="binding site" evidence="3">
    <location>
        <position position="68"/>
    </location>
    <ligand>
        <name>Cu cation</name>
        <dbReference type="ChEBI" id="CHEBI:23378"/>
    </ligand>
</feature>
<dbReference type="AlphaFoldDB" id="A0A8B2NP05"/>
<keyword evidence="4" id="KW-1015">Disulfide bond</keyword>
<dbReference type="OrthoDB" id="9790194at2"/>
<evidence type="ECO:0000313" key="5">
    <source>
        <dbReference type="EMBL" id="RAH96309.1"/>
    </source>
</evidence>
<dbReference type="InterPro" id="IPR003782">
    <property type="entry name" value="SCO1/SenC"/>
</dbReference>
<accession>A0A8B2NP05</accession>
<comment type="caution">
    <text evidence="5">The sequence shown here is derived from an EMBL/GenBank/DDBJ whole genome shotgun (WGS) entry which is preliminary data.</text>
</comment>
<keyword evidence="6" id="KW-1185">Reference proteome</keyword>
<proteinExistence type="inferred from homology"/>
<dbReference type="Gene3D" id="3.40.30.10">
    <property type="entry name" value="Glutaredoxin"/>
    <property type="match status" value="1"/>
</dbReference>
<evidence type="ECO:0000256" key="3">
    <source>
        <dbReference type="PIRSR" id="PIRSR603782-1"/>
    </source>
</evidence>
<dbReference type="Proteomes" id="UP000249590">
    <property type="component" value="Unassembled WGS sequence"/>
</dbReference>
<organism evidence="5 6">
    <name type="scientific">Acuticoccus sediminis</name>
    <dbReference type="NCBI Taxonomy" id="2184697"/>
    <lineage>
        <taxon>Bacteria</taxon>
        <taxon>Pseudomonadati</taxon>
        <taxon>Pseudomonadota</taxon>
        <taxon>Alphaproteobacteria</taxon>
        <taxon>Hyphomicrobiales</taxon>
        <taxon>Amorphaceae</taxon>
        <taxon>Acuticoccus</taxon>
    </lineage>
</organism>
<sequence length="190" mass="21268">MACVGLIAFALLSVWATRRGEPREAQPDPPFYADFSLTDQRGNLRTDEDFAGRWMLVFFGFANCPDICPTTLVEVSLILKELGGDADKVQPLFISVDPERDTIDALANYLPNFDEKILGLTGTVEQIDKTAKSFRIYYEKLEEPSTPAGYTMAHSSQLFLFDRSGGFVTSYSYGTPAEEVALDLEKRMRQ</sequence>
<feature type="disulfide bond" description="Redox-active" evidence="4">
    <location>
        <begin position="64"/>
        <end position="68"/>
    </location>
</feature>
<dbReference type="PANTHER" id="PTHR12151">
    <property type="entry name" value="ELECTRON TRANSPORT PROTIN SCO1/SENC FAMILY MEMBER"/>
    <property type="match status" value="1"/>
</dbReference>
<dbReference type="Pfam" id="PF02630">
    <property type="entry name" value="SCO1-SenC"/>
    <property type="match status" value="1"/>
</dbReference>
<evidence type="ECO:0000313" key="6">
    <source>
        <dbReference type="Proteomes" id="UP000249590"/>
    </source>
</evidence>
<reference evidence="5 6" key="1">
    <citation type="submission" date="2018-05" db="EMBL/GenBank/DDBJ databases">
        <title>Acuticoccus sediminis sp. nov., isolated from deep-sea sediment of Indian Ocean.</title>
        <authorList>
            <person name="Liu X."/>
            <person name="Lai Q."/>
            <person name="Du Y."/>
            <person name="Sun F."/>
            <person name="Zhang X."/>
            <person name="Wang S."/>
            <person name="Shao Z."/>
        </authorList>
    </citation>
    <scope>NUCLEOTIDE SEQUENCE [LARGE SCALE GENOMIC DNA]</scope>
    <source>
        <strain evidence="5 6">PTG4-2</strain>
    </source>
</reference>
<dbReference type="InterPro" id="IPR036249">
    <property type="entry name" value="Thioredoxin-like_sf"/>
</dbReference>
<gene>
    <name evidence="5" type="ORF">DLJ53_32720</name>
</gene>
<evidence type="ECO:0000256" key="1">
    <source>
        <dbReference type="ARBA" id="ARBA00010996"/>
    </source>
</evidence>
<feature type="binding site" evidence="3">
    <location>
        <position position="154"/>
    </location>
    <ligand>
        <name>Cu cation</name>
        <dbReference type="ChEBI" id="CHEBI:23378"/>
    </ligand>
</feature>
<comment type="similarity">
    <text evidence="1">Belongs to the SCO1/2 family.</text>
</comment>
<evidence type="ECO:0000256" key="4">
    <source>
        <dbReference type="PIRSR" id="PIRSR603782-2"/>
    </source>
</evidence>
<evidence type="ECO:0000256" key="2">
    <source>
        <dbReference type="ARBA" id="ARBA00023008"/>
    </source>
</evidence>
<dbReference type="PANTHER" id="PTHR12151:SF25">
    <property type="entry name" value="LINALOOL DEHYDRATASE_ISOMERASE DOMAIN-CONTAINING PROTEIN"/>
    <property type="match status" value="1"/>
</dbReference>
<dbReference type="GO" id="GO:0046872">
    <property type="term" value="F:metal ion binding"/>
    <property type="evidence" value="ECO:0007669"/>
    <property type="project" value="UniProtKB-KW"/>
</dbReference>
<dbReference type="SUPFAM" id="SSF52833">
    <property type="entry name" value="Thioredoxin-like"/>
    <property type="match status" value="1"/>
</dbReference>
<dbReference type="FunFam" id="3.40.30.10:FF:000013">
    <property type="entry name" value="Blast:Protein SCO1 homolog, mitochondrial"/>
    <property type="match status" value="1"/>
</dbReference>
<keyword evidence="2 3" id="KW-0186">Copper</keyword>
<name>A0A8B2NP05_9HYPH</name>